<evidence type="ECO:0000313" key="3">
    <source>
        <dbReference type="Proteomes" id="UP001152607"/>
    </source>
</evidence>
<keyword evidence="3" id="KW-1185">Reference proteome</keyword>
<feature type="transmembrane region" description="Helical" evidence="1">
    <location>
        <begin position="6"/>
        <end position="27"/>
    </location>
</feature>
<reference evidence="2" key="1">
    <citation type="submission" date="2023-01" db="EMBL/GenBank/DDBJ databases">
        <authorList>
            <person name="Van Ghelder C."/>
            <person name="Rancurel C."/>
        </authorList>
    </citation>
    <scope>NUCLEOTIDE SEQUENCE</scope>
    <source>
        <strain evidence="2">CNCM I-4278</strain>
    </source>
</reference>
<keyword evidence="1" id="KW-1133">Transmembrane helix</keyword>
<dbReference type="AlphaFoldDB" id="A0A9W4UXC8"/>
<organism evidence="2 3">
    <name type="scientific">Periconia digitata</name>
    <dbReference type="NCBI Taxonomy" id="1303443"/>
    <lineage>
        <taxon>Eukaryota</taxon>
        <taxon>Fungi</taxon>
        <taxon>Dikarya</taxon>
        <taxon>Ascomycota</taxon>
        <taxon>Pezizomycotina</taxon>
        <taxon>Dothideomycetes</taxon>
        <taxon>Pleosporomycetidae</taxon>
        <taxon>Pleosporales</taxon>
        <taxon>Massarineae</taxon>
        <taxon>Periconiaceae</taxon>
        <taxon>Periconia</taxon>
    </lineage>
</organism>
<name>A0A9W4UXC8_9PLEO</name>
<gene>
    <name evidence="2" type="ORF">PDIGIT_LOCUS15321</name>
</gene>
<accession>A0A9W4UXC8</accession>
<keyword evidence="1" id="KW-0472">Membrane</keyword>
<evidence type="ECO:0000313" key="2">
    <source>
        <dbReference type="EMBL" id="CAI6342118.1"/>
    </source>
</evidence>
<evidence type="ECO:0000256" key="1">
    <source>
        <dbReference type="SAM" id="Phobius"/>
    </source>
</evidence>
<sequence length="86" mass="9651">MAYSRLFTPRGFAFLSAFSFAGGYMALKSRAMSQRQRDVGDYSVTVDRSGMSLRLPHLPPVSWSVCPYASYVPTYVCLDKMHSTID</sequence>
<proteinExistence type="predicted"/>
<keyword evidence="1" id="KW-0812">Transmembrane</keyword>
<dbReference type="EMBL" id="CAOQHR010000013">
    <property type="protein sequence ID" value="CAI6342118.1"/>
    <property type="molecule type" value="Genomic_DNA"/>
</dbReference>
<comment type="caution">
    <text evidence="2">The sequence shown here is derived from an EMBL/GenBank/DDBJ whole genome shotgun (WGS) entry which is preliminary data.</text>
</comment>
<dbReference type="OrthoDB" id="5412893at2759"/>
<dbReference type="Proteomes" id="UP001152607">
    <property type="component" value="Unassembled WGS sequence"/>
</dbReference>
<protein>
    <submittedName>
        <fullName evidence="2">Uncharacterized protein</fullName>
    </submittedName>
</protein>